<gene>
    <name evidence="2" type="ORF">D7V94_17470</name>
</gene>
<keyword evidence="1" id="KW-0472">Membrane</keyword>
<reference evidence="2 3" key="1">
    <citation type="submission" date="2018-09" db="EMBL/GenBank/DDBJ databases">
        <title>Murine metabolic-syndrome-specific gut microbial biobank.</title>
        <authorList>
            <person name="Liu C."/>
        </authorList>
    </citation>
    <scope>NUCLEOTIDE SEQUENCE [LARGE SCALE GENOMIC DNA]</scope>
    <source>
        <strain evidence="2 3">0.1xD8-82</strain>
    </source>
</reference>
<comment type="caution">
    <text evidence="2">The sequence shown here is derived from an EMBL/GenBank/DDBJ whole genome shotgun (WGS) entry which is preliminary data.</text>
</comment>
<keyword evidence="1" id="KW-0812">Transmembrane</keyword>
<keyword evidence="1" id="KW-1133">Transmembrane helix</keyword>
<dbReference type="Proteomes" id="UP000280696">
    <property type="component" value="Unassembled WGS sequence"/>
</dbReference>
<dbReference type="OrthoDB" id="2066271at2"/>
<feature type="transmembrane region" description="Helical" evidence="1">
    <location>
        <begin position="69"/>
        <end position="92"/>
    </location>
</feature>
<proteinExistence type="predicted"/>
<evidence type="ECO:0000256" key="1">
    <source>
        <dbReference type="SAM" id="Phobius"/>
    </source>
</evidence>
<evidence type="ECO:0000313" key="2">
    <source>
        <dbReference type="EMBL" id="RKI89560.1"/>
    </source>
</evidence>
<name>A0A3A9AD03_9FIRM</name>
<dbReference type="AlphaFoldDB" id="A0A3A9AD03"/>
<keyword evidence="3" id="KW-1185">Reference proteome</keyword>
<sequence length="316" mass="35959">MHRIVQRKHDAKVAYGQHGLKRSADHIPHTSKMYCALRRCKPDAPLLEAALHRALQQGFWKGFGNMSGIMTGLIMILVLLLLIMGGVGIAIWRVKSMAQRAFGTSDLREGIRQIEQEYAMTPKSISAMTGLYLPKIKSDFPEFQYDEMKVRAENALTSYLMAVDRMNQGILKEGNRELHDKLEMRIQMLQGAGRREHYKNIKLHRTELCDYKKRDGRCIITFQSAVQYYYTITDENGKIMGGRSDMLTQSRYNTDVIYIQDREKVEDERGLSLGLNCPNCGAPISGTGSKVCEYCGTPVIEVNIHAWTFSNIIEVK</sequence>
<dbReference type="EMBL" id="RAYQ01000021">
    <property type="protein sequence ID" value="RKI89560.1"/>
    <property type="molecule type" value="Genomic_DNA"/>
</dbReference>
<accession>A0A3A9AD03</accession>
<protein>
    <submittedName>
        <fullName evidence="2">Zinc ribbon domain-containing protein</fullName>
    </submittedName>
</protein>
<organism evidence="2 3">
    <name type="scientific">Parablautia intestinalis</name>
    <dbReference type="NCBI Taxonomy" id="2320100"/>
    <lineage>
        <taxon>Bacteria</taxon>
        <taxon>Bacillati</taxon>
        <taxon>Bacillota</taxon>
        <taxon>Clostridia</taxon>
        <taxon>Lachnospirales</taxon>
        <taxon>Lachnospiraceae</taxon>
        <taxon>Parablautia</taxon>
    </lineage>
</organism>
<evidence type="ECO:0000313" key="3">
    <source>
        <dbReference type="Proteomes" id="UP000280696"/>
    </source>
</evidence>